<dbReference type="InterPro" id="IPR036409">
    <property type="entry name" value="Aldolase_II/adducin_N_sf"/>
</dbReference>
<feature type="domain" description="Class II aldolase/adducin N-terminal" evidence="3">
    <location>
        <begin position="10"/>
        <end position="188"/>
    </location>
</feature>
<accession>A0A1J6W8T9</accession>
<dbReference type="PANTHER" id="PTHR22789:SF0">
    <property type="entry name" value="3-OXO-TETRONATE 4-PHOSPHATE DECARBOXYLASE-RELATED"/>
    <property type="match status" value="1"/>
</dbReference>
<proteinExistence type="predicted"/>
<dbReference type="SMART" id="SM01007">
    <property type="entry name" value="Aldolase_II"/>
    <property type="match status" value="1"/>
</dbReference>
<dbReference type="SUPFAM" id="SSF53639">
    <property type="entry name" value="AraD/HMP-PK domain-like"/>
    <property type="match status" value="1"/>
</dbReference>
<dbReference type="OrthoDB" id="9794581at2"/>
<reference evidence="4 5" key="1">
    <citation type="submission" date="2016-09" db="EMBL/GenBank/DDBJ databases">
        <title>Bacillus aquimaris SAMM genome sequence reveals colonization and biosurfactant production capacities.</title>
        <authorList>
            <person name="Waghmode S.R."/>
            <person name="Suryavanshi M.V."/>
        </authorList>
    </citation>
    <scope>NUCLEOTIDE SEQUENCE [LARGE SCALE GENOMIC DNA]</scope>
    <source>
        <strain evidence="4 5">SAMM</strain>
    </source>
</reference>
<keyword evidence="5" id="KW-1185">Reference proteome</keyword>
<evidence type="ECO:0000259" key="3">
    <source>
        <dbReference type="SMART" id="SM01007"/>
    </source>
</evidence>
<keyword evidence="1" id="KW-0479">Metal-binding</keyword>
<dbReference type="GO" id="GO:0046872">
    <property type="term" value="F:metal ion binding"/>
    <property type="evidence" value="ECO:0007669"/>
    <property type="project" value="UniProtKB-KW"/>
</dbReference>
<dbReference type="Pfam" id="PF00596">
    <property type="entry name" value="Aldolase_II"/>
    <property type="match status" value="1"/>
</dbReference>
<protein>
    <submittedName>
        <fullName evidence="4">Aldolase</fullName>
    </submittedName>
</protein>
<keyword evidence="2" id="KW-0456">Lyase</keyword>
<dbReference type="RefSeq" id="WP_071616862.1">
    <property type="nucleotide sequence ID" value="NZ_MINN01000022.1"/>
</dbReference>
<dbReference type="PANTHER" id="PTHR22789">
    <property type="entry name" value="FUCULOSE PHOSPHATE ALDOLASE"/>
    <property type="match status" value="1"/>
</dbReference>
<dbReference type="GO" id="GO:0019323">
    <property type="term" value="P:pentose catabolic process"/>
    <property type="evidence" value="ECO:0007669"/>
    <property type="project" value="TreeGrafter"/>
</dbReference>
<sequence length="196" mass="21731">MEQTLDQKITDSIWAAKSLFQRGKATGSVANLSFLHEGNMYVTATGTCFGNLQPEEFAVLDMDGVQMDDTKPSKEWPLHLSVYKAKPDAGAVLHVHSTYSVLWSCLSGLDESDCMPDYTPYLKMKLGTIGLIPYEKPGSQELFNVFEKGVHASDGWLLSHHGPVVPGKGIMEAFYALEELEESAHIAWELRKVHAE</sequence>
<name>A0A1J6W8T9_9BACI</name>
<gene>
    <name evidence="4" type="ORF">BHE18_14760</name>
</gene>
<dbReference type="Proteomes" id="UP000182062">
    <property type="component" value="Unassembled WGS sequence"/>
</dbReference>
<dbReference type="InterPro" id="IPR050197">
    <property type="entry name" value="Aldolase_class_II_sugar_metab"/>
</dbReference>
<dbReference type="AlphaFoldDB" id="A0A1J6W8T9"/>
<organism evidence="4 5">
    <name type="scientific">Rossellomorea aquimaris</name>
    <dbReference type="NCBI Taxonomy" id="189382"/>
    <lineage>
        <taxon>Bacteria</taxon>
        <taxon>Bacillati</taxon>
        <taxon>Bacillota</taxon>
        <taxon>Bacilli</taxon>
        <taxon>Bacillales</taxon>
        <taxon>Bacillaceae</taxon>
        <taxon>Rossellomorea</taxon>
    </lineage>
</organism>
<dbReference type="GO" id="GO:0016832">
    <property type="term" value="F:aldehyde-lyase activity"/>
    <property type="evidence" value="ECO:0007669"/>
    <property type="project" value="TreeGrafter"/>
</dbReference>
<dbReference type="GO" id="GO:0005829">
    <property type="term" value="C:cytosol"/>
    <property type="evidence" value="ECO:0007669"/>
    <property type="project" value="TreeGrafter"/>
</dbReference>
<dbReference type="InterPro" id="IPR001303">
    <property type="entry name" value="Aldolase_II/adducin_N"/>
</dbReference>
<evidence type="ECO:0000313" key="5">
    <source>
        <dbReference type="Proteomes" id="UP000182062"/>
    </source>
</evidence>
<comment type="caution">
    <text evidence="4">The sequence shown here is derived from an EMBL/GenBank/DDBJ whole genome shotgun (WGS) entry which is preliminary data.</text>
</comment>
<dbReference type="EMBL" id="MINN01000022">
    <property type="protein sequence ID" value="OIU73140.1"/>
    <property type="molecule type" value="Genomic_DNA"/>
</dbReference>
<dbReference type="Gene3D" id="3.40.225.10">
    <property type="entry name" value="Class II aldolase/adducin N-terminal domain"/>
    <property type="match status" value="1"/>
</dbReference>
<evidence type="ECO:0000256" key="1">
    <source>
        <dbReference type="ARBA" id="ARBA00022723"/>
    </source>
</evidence>
<evidence type="ECO:0000313" key="4">
    <source>
        <dbReference type="EMBL" id="OIU73140.1"/>
    </source>
</evidence>
<evidence type="ECO:0000256" key="2">
    <source>
        <dbReference type="ARBA" id="ARBA00023239"/>
    </source>
</evidence>